<dbReference type="EMBL" id="MN740006">
    <property type="protein sequence ID" value="QHT83120.1"/>
    <property type="molecule type" value="Genomic_DNA"/>
</dbReference>
<name>A0A6C0HRW1_9ZZZZ</name>
<organism evidence="1">
    <name type="scientific">viral metagenome</name>
    <dbReference type="NCBI Taxonomy" id="1070528"/>
    <lineage>
        <taxon>unclassified sequences</taxon>
        <taxon>metagenomes</taxon>
        <taxon>organismal metagenomes</taxon>
    </lineage>
</organism>
<sequence length="165" mass="19263">MESFKENEPIESLSKIKTSEINEVKNIKYKMNSKSLGAKSLGENTDLLQVELFLENEKKNNRSEPWTKLDKTTKYKKLEDFAKFYTLKHNLSITECGELTTFLKDAIDKKKIYKVRDILYDKMNSRIQEIPGLLFSKVDKKFTLKNVVPKTNTVRCTPKKNIFSI</sequence>
<proteinExistence type="predicted"/>
<protein>
    <submittedName>
        <fullName evidence="1">Uncharacterized protein</fullName>
    </submittedName>
</protein>
<evidence type="ECO:0000313" key="1">
    <source>
        <dbReference type="EMBL" id="QHT83120.1"/>
    </source>
</evidence>
<accession>A0A6C0HRW1</accession>
<dbReference type="AlphaFoldDB" id="A0A6C0HRW1"/>
<reference evidence="1" key="1">
    <citation type="journal article" date="2020" name="Nature">
        <title>Giant virus diversity and host interactions through global metagenomics.</title>
        <authorList>
            <person name="Schulz F."/>
            <person name="Roux S."/>
            <person name="Paez-Espino D."/>
            <person name="Jungbluth S."/>
            <person name="Walsh D.A."/>
            <person name="Denef V.J."/>
            <person name="McMahon K.D."/>
            <person name="Konstantinidis K.T."/>
            <person name="Eloe-Fadrosh E.A."/>
            <person name="Kyrpides N.C."/>
            <person name="Woyke T."/>
        </authorList>
    </citation>
    <scope>NUCLEOTIDE SEQUENCE</scope>
    <source>
        <strain evidence="1">GVMAG-M-3300023184-167</strain>
    </source>
</reference>